<proteinExistence type="predicted"/>
<evidence type="ECO:0000313" key="4">
    <source>
        <dbReference type="Proteomes" id="UP001172155"/>
    </source>
</evidence>
<reference evidence="3" key="1">
    <citation type="submission" date="2023-06" db="EMBL/GenBank/DDBJ databases">
        <title>Genome-scale phylogeny and comparative genomics of the fungal order Sordariales.</title>
        <authorList>
            <consortium name="Lawrence Berkeley National Laboratory"/>
            <person name="Hensen N."/>
            <person name="Bonometti L."/>
            <person name="Westerberg I."/>
            <person name="Brannstrom I.O."/>
            <person name="Guillou S."/>
            <person name="Cros-Aarteil S."/>
            <person name="Calhoun S."/>
            <person name="Haridas S."/>
            <person name="Kuo A."/>
            <person name="Mondo S."/>
            <person name="Pangilinan J."/>
            <person name="Riley R."/>
            <person name="LaButti K."/>
            <person name="Andreopoulos B."/>
            <person name="Lipzen A."/>
            <person name="Chen C."/>
            <person name="Yanf M."/>
            <person name="Daum C."/>
            <person name="Ng V."/>
            <person name="Clum A."/>
            <person name="Steindorff A."/>
            <person name="Ohm R."/>
            <person name="Martin F."/>
            <person name="Silar P."/>
            <person name="Natvig D."/>
            <person name="Lalanne C."/>
            <person name="Gautier V."/>
            <person name="Ament-velasquez S.L."/>
            <person name="Kruys A."/>
            <person name="Hutchinson M.I."/>
            <person name="Powell A.J."/>
            <person name="Barry K."/>
            <person name="Miller A.N."/>
            <person name="Grigoriev I.V."/>
            <person name="Debuchy R."/>
            <person name="Gladieux P."/>
            <person name="Thoren M.H."/>
            <person name="Johannesson H."/>
        </authorList>
    </citation>
    <scope>NUCLEOTIDE SEQUENCE</scope>
    <source>
        <strain evidence="3">SMH3187-1</strain>
    </source>
</reference>
<dbReference type="InterPro" id="IPR053157">
    <property type="entry name" value="Sterol_Uptake_Regulator"/>
</dbReference>
<dbReference type="InterPro" id="IPR001138">
    <property type="entry name" value="Zn2Cys6_DnaBD"/>
</dbReference>
<dbReference type="EMBL" id="JAUKUD010000001">
    <property type="protein sequence ID" value="KAK0753747.1"/>
    <property type="molecule type" value="Genomic_DNA"/>
</dbReference>
<accession>A0AA40F9L7</accession>
<organism evidence="3 4">
    <name type="scientific">Schizothecium vesticola</name>
    <dbReference type="NCBI Taxonomy" id="314040"/>
    <lineage>
        <taxon>Eukaryota</taxon>
        <taxon>Fungi</taxon>
        <taxon>Dikarya</taxon>
        <taxon>Ascomycota</taxon>
        <taxon>Pezizomycotina</taxon>
        <taxon>Sordariomycetes</taxon>
        <taxon>Sordariomycetidae</taxon>
        <taxon>Sordariales</taxon>
        <taxon>Schizotheciaceae</taxon>
        <taxon>Schizothecium</taxon>
    </lineage>
</organism>
<evidence type="ECO:0000259" key="2">
    <source>
        <dbReference type="PROSITE" id="PS50048"/>
    </source>
</evidence>
<name>A0AA40F9L7_9PEZI</name>
<dbReference type="GO" id="GO:0008270">
    <property type="term" value="F:zinc ion binding"/>
    <property type="evidence" value="ECO:0007669"/>
    <property type="project" value="InterPro"/>
</dbReference>
<dbReference type="Gene3D" id="4.10.240.10">
    <property type="entry name" value="Zn(2)-C6 fungal-type DNA-binding domain"/>
    <property type="match status" value="1"/>
</dbReference>
<dbReference type="PANTHER" id="PTHR47784">
    <property type="entry name" value="STEROL UPTAKE CONTROL PROTEIN 2"/>
    <property type="match status" value="1"/>
</dbReference>
<dbReference type="CDD" id="cd00067">
    <property type="entry name" value="GAL4"/>
    <property type="match status" value="1"/>
</dbReference>
<dbReference type="Pfam" id="PF00172">
    <property type="entry name" value="Zn_clus"/>
    <property type="match status" value="1"/>
</dbReference>
<dbReference type="Proteomes" id="UP001172155">
    <property type="component" value="Unassembled WGS sequence"/>
</dbReference>
<sequence length="433" mass="47085">MTDAKFLVLTVKGSNPQVREYKKRRFHPKDRLGCFPCKAKKVKCDQAKPVCARCSRSPGCRCQYQEVGYPTASSKFDEPPLGFSVLAAMPSWAPIVANTILQPHLRAIGSGTPATRQTPVHALLYHAANNLDTAFGKPLEPGLWDLTCQHPHLLASILAASACDMRLRAPADPLPHRIAECSLLSVALHLFQPALEQPLNQARSDALLLTSMLLNHLAFASVDTDEGNPVAHGLAFCGSSSLGSGGFGWLALSMGLKPLLMATEAFREESVLVPIFQASGDQDQTFPPPQDSLDHVPAAWLRLASGVGCLQEPIRSLAGIRALPPSPQNALGYVQFVGTLEPEFLQLLYSGDERAMWALGCWLGLMGHLDTRWSRGRVQRDGAAIRSFLLSSGVCQRRGEDGAMWTQLIHDYDCIYTSASSSVDRKATILPRP</sequence>
<dbReference type="AlphaFoldDB" id="A0AA40F9L7"/>
<dbReference type="PANTHER" id="PTHR47784:SF9">
    <property type="entry name" value="ZN(II)2CYS6 TRANSCRIPTION FACTOR (EUROFUNG)"/>
    <property type="match status" value="1"/>
</dbReference>
<dbReference type="SUPFAM" id="SSF57701">
    <property type="entry name" value="Zn2/Cys6 DNA-binding domain"/>
    <property type="match status" value="1"/>
</dbReference>
<feature type="domain" description="Zn(2)-C6 fungal-type" evidence="2">
    <location>
        <begin position="33"/>
        <end position="64"/>
    </location>
</feature>
<dbReference type="InterPro" id="IPR036864">
    <property type="entry name" value="Zn2-C6_fun-type_DNA-bd_sf"/>
</dbReference>
<comment type="caution">
    <text evidence="3">The sequence shown here is derived from an EMBL/GenBank/DDBJ whole genome shotgun (WGS) entry which is preliminary data.</text>
</comment>
<evidence type="ECO:0000256" key="1">
    <source>
        <dbReference type="ARBA" id="ARBA00023242"/>
    </source>
</evidence>
<protein>
    <recommendedName>
        <fullName evidence="2">Zn(2)-C6 fungal-type domain-containing protein</fullName>
    </recommendedName>
</protein>
<dbReference type="PROSITE" id="PS50048">
    <property type="entry name" value="ZN2_CY6_FUNGAL_2"/>
    <property type="match status" value="1"/>
</dbReference>
<dbReference type="GO" id="GO:0001228">
    <property type="term" value="F:DNA-binding transcription activator activity, RNA polymerase II-specific"/>
    <property type="evidence" value="ECO:0007669"/>
    <property type="project" value="TreeGrafter"/>
</dbReference>
<gene>
    <name evidence="3" type="ORF">B0T18DRAFT_313979</name>
</gene>
<keyword evidence="1" id="KW-0539">Nucleus</keyword>
<dbReference type="PROSITE" id="PS00463">
    <property type="entry name" value="ZN2_CY6_FUNGAL_1"/>
    <property type="match status" value="1"/>
</dbReference>
<evidence type="ECO:0000313" key="3">
    <source>
        <dbReference type="EMBL" id="KAK0753747.1"/>
    </source>
</evidence>
<keyword evidence="4" id="KW-1185">Reference proteome</keyword>